<keyword evidence="1" id="KW-1133">Transmembrane helix</keyword>
<feature type="transmembrane region" description="Helical" evidence="1">
    <location>
        <begin position="397"/>
        <end position="418"/>
    </location>
</feature>
<dbReference type="InterPro" id="IPR059217">
    <property type="entry name" value="LA3751_2-like"/>
</dbReference>
<feature type="transmembrane region" description="Helical" evidence="1">
    <location>
        <begin position="365"/>
        <end position="385"/>
    </location>
</feature>
<evidence type="ECO:0008006" key="4">
    <source>
        <dbReference type="Google" id="ProtNLM"/>
    </source>
</evidence>
<feature type="transmembrane region" description="Helical" evidence="1">
    <location>
        <begin position="340"/>
        <end position="359"/>
    </location>
</feature>
<feature type="transmembrane region" description="Helical" evidence="1">
    <location>
        <begin position="12"/>
        <end position="30"/>
    </location>
</feature>
<dbReference type="RefSeq" id="WP_215618571.1">
    <property type="nucleotide sequence ID" value="NZ_JADOER010000009.1"/>
</dbReference>
<evidence type="ECO:0000313" key="3">
    <source>
        <dbReference type="Proteomes" id="UP001196661"/>
    </source>
</evidence>
<evidence type="ECO:0000256" key="1">
    <source>
        <dbReference type="SAM" id="Phobius"/>
    </source>
</evidence>
<feature type="transmembrane region" description="Helical" evidence="1">
    <location>
        <begin position="305"/>
        <end position="328"/>
    </location>
</feature>
<sequence length="563" mass="62850">MRSFKGWRSWLLPSFVMLLGIGISLGLLTYGEGGVFFNGDAGLRALLSQQLTWGSWQQVSLNISQPPWVLALWRQGLYPFTPPYAYEQQGNYFIDAPFTFSVITAPFYRLLGYRGFYVIPIMSLWVIWGRIWQVCRIWQVRSTIIALSLSLVIFASPLTLYGAMYWEHTLAVALAFWGISGMLFHSLPEGFTSRISFNQALVNGVCIGLATWLRSEFFCLVLVLAVFMALSLLPHTYLPKWLQLEIPQGLSRLLVSTCLGAMGATVLGLLAINAVIYGHPLGVNALEVDTAISVSQRLAEVQSNYIHLVVALLRYFPAVLLGLGLPWLMQGQARETALRLVWVGGLFAVIVPLAAPLAIDTEQWGPRFYLILIPLVGLVVAAALRHLWLDKNTRNKLFAAIACIIVIGSHSNLVNGGLRDYRDPLTNSTSLPRQAAPVVPAIKALSNYDERWVAMSHQHVAQQLWPSVRSKIFFRVKTDPEIEQLAAALVDQNETSFIYICDPIQPCSISEQQRFLYKLPNNQIDLAFESLGTFGHYPFYRGVIQTEATARPAFSTPNSLNGR</sequence>
<proteinExistence type="predicted"/>
<keyword evidence="3" id="KW-1185">Reference proteome</keyword>
<protein>
    <recommendedName>
        <fullName evidence="4">Dolichol-phosphate mannosyltransferase</fullName>
    </recommendedName>
</protein>
<dbReference type="Proteomes" id="UP001196661">
    <property type="component" value="Unassembled WGS sequence"/>
</dbReference>
<reference evidence="2 3" key="1">
    <citation type="journal article" date="2021" name="Mar. Drugs">
        <title>Genome Reduction and Secondary Metabolism of the Marine Sponge-Associated Cyanobacterium Leptothoe.</title>
        <authorList>
            <person name="Konstantinou D."/>
            <person name="Popin R.V."/>
            <person name="Fewer D.P."/>
            <person name="Sivonen K."/>
            <person name="Gkelis S."/>
        </authorList>
    </citation>
    <scope>NUCLEOTIDE SEQUENCE [LARGE SCALE GENOMIC DNA]</scope>
    <source>
        <strain evidence="2 3">TAU-MAC 1615</strain>
    </source>
</reference>
<feature type="transmembrane region" description="Helical" evidence="1">
    <location>
        <begin position="144"/>
        <end position="164"/>
    </location>
</feature>
<keyword evidence="1" id="KW-0472">Membrane</keyword>
<keyword evidence="1" id="KW-0812">Transmembrane</keyword>
<dbReference type="EMBL" id="JADOER010000009">
    <property type="protein sequence ID" value="MBT9312679.1"/>
    <property type="molecule type" value="Genomic_DNA"/>
</dbReference>
<feature type="transmembrane region" description="Helical" evidence="1">
    <location>
        <begin position="220"/>
        <end position="238"/>
    </location>
</feature>
<dbReference type="NCBIfam" id="NF047440">
    <property type="entry name" value="LA3751_2_3_fam"/>
    <property type="match status" value="1"/>
</dbReference>
<comment type="caution">
    <text evidence="2">The sequence shown here is derived from an EMBL/GenBank/DDBJ whole genome shotgun (WGS) entry which is preliminary data.</text>
</comment>
<evidence type="ECO:0000313" key="2">
    <source>
        <dbReference type="EMBL" id="MBT9312679.1"/>
    </source>
</evidence>
<gene>
    <name evidence="2" type="ORF">IXB28_10715</name>
</gene>
<accession>A0ABS5Y4B3</accession>
<name>A0ABS5Y4B3_9CYAN</name>
<feature type="transmembrane region" description="Helical" evidence="1">
    <location>
        <begin position="250"/>
        <end position="276"/>
    </location>
</feature>
<feature type="transmembrane region" description="Helical" evidence="1">
    <location>
        <begin position="115"/>
        <end position="132"/>
    </location>
</feature>
<organism evidence="2 3">
    <name type="scientific">Leptothoe kymatousa TAU-MAC 1615</name>
    <dbReference type="NCBI Taxonomy" id="2364775"/>
    <lineage>
        <taxon>Bacteria</taxon>
        <taxon>Bacillati</taxon>
        <taxon>Cyanobacteriota</taxon>
        <taxon>Cyanophyceae</taxon>
        <taxon>Nodosilineales</taxon>
        <taxon>Cymatolegaceae</taxon>
        <taxon>Leptothoe</taxon>
        <taxon>Leptothoe kymatousa</taxon>
    </lineage>
</organism>